<evidence type="ECO:0000313" key="8">
    <source>
        <dbReference type="EMBL" id="KAK9796250.1"/>
    </source>
</evidence>
<dbReference type="PANTHER" id="PTHR32060:SF28">
    <property type="entry name" value="PEPTIDASE S41 FAMILY PROTEIN"/>
    <property type="match status" value="1"/>
</dbReference>
<keyword evidence="9" id="KW-1185">Reference proteome</keyword>
<feature type="chain" id="PRO_5043934732" description="PDZ domain-containing protein" evidence="6">
    <location>
        <begin position="34"/>
        <end position="523"/>
    </location>
</feature>
<dbReference type="InterPro" id="IPR041489">
    <property type="entry name" value="PDZ_6"/>
</dbReference>
<evidence type="ECO:0000256" key="4">
    <source>
        <dbReference type="ARBA" id="ARBA00022825"/>
    </source>
</evidence>
<organism evidence="8 9">
    <name type="scientific">Symbiochloris irregularis</name>
    <dbReference type="NCBI Taxonomy" id="706552"/>
    <lineage>
        <taxon>Eukaryota</taxon>
        <taxon>Viridiplantae</taxon>
        <taxon>Chlorophyta</taxon>
        <taxon>core chlorophytes</taxon>
        <taxon>Trebouxiophyceae</taxon>
        <taxon>Trebouxiales</taxon>
        <taxon>Trebouxiaceae</taxon>
        <taxon>Symbiochloris</taxon>
    </lineage>
</organism>
<keyword evidence="2" id="KW-0645">Protease</keyword>
<reference evidence="8 9" key="1">
    <citation type="journal article" date="2024" name="Nat. Commun.">
        <title>Phylogenomics reveals the evolutionary origins of lichenization in chlorophyte algae.</title>
        <authorList>
            <person name="Puginier C."/>
            <person name="Libourel C."/>
            <person name="Otte J."/>
            <person name="Skaloud P."/>
            <person name="Haon M."/>
            <person name="Grisel S."/>
            <person name="Petersen M."/>
            <person name="Berrin J.G."/>
            <person name="Delaux P.M."/>
            <person name="Dal Grande F."/>
            <person name="Keller J."/>
        </authorList>
    </citation>
    <scope>NUCLEOTIDE SEQUENCE [LARGE SCALE GENOMIC DNA]</scope>
    <source>
        <strain evidence="8 9">SAG 2036</strain>
    </source>
</reference>
<name>A0AAW1NVI1_9CHLO</name>
<dbReference type="Pfam" id="PF17820">
    <property type="entry name" value="PDZ_6"/>
    <property type="match status" value="1"/>
</dbReference>
<dbReference type="InterPro" id="IPR029045">
    <property type="entry name" value="ClpP/crotonase-like_dom_sf"/>
</dbReference>
<feature type="region of interest" description="Disordered" evidence="5">
    <location>
        <begin position="40"/>
        <end position="70"/>
    </location>
</feature>
<dbReference type="EMBL" id="JALJOQ010000118">
    <property type="protein sequence ID" value="KAK9796250.1"/>
    <property type="molecule type" value="Genomic_DNA"/>
</dbReference>
<sequence>MRAKGRLNSSAQWHQPISAILLSLALLLQPVSAAVAQSLPEPVDKAAQPSSYEQEARKRRKRPNSNLPSKDVAERMLNFDKDAYTPDGWEGMKGVLQYARYVDGLCGESEPGCEQCADNRLLLEQAWQVVSTEFFDPHGEFSQARWAAALLNTLQDAGGYLHNKRELYTAAHAMLGTLHDRYSDFLPPAEFRKALRRPSKGEREYLAAQYTGTGVQLGGRAPAGGWQIVSPLAESAAEQAGILPGERLLEINGYPMDDMTASEVEACMRGCAGSIAVLTIAGASPNSPHRLVDLERRALPQPPVQQGYVMAPDGQKLMYIRVHYFSSEATRVLRNAVMQGDSEGAVGIIFDLRNNPGGVFEEAMACAALLLQRGCQIAATVRAGGGDIIDAVFRTGALPVEVFPGQPQEQLTDLPAAILVNSASASASEVFAGALHDNHRAVLIGEKTFGKGVVQYFFPMTDGSGVKATVAKYLTPNGYDITRAGGLAPDKACRDYPHAGNPSMQADSCIGTAVQLLHPTHAA</sequence>
<evidence type="ECO:0000256" key="2">
    <source>
        <dbReference type="ARBA" id="ARBA00022670"/>
    </source>
</evidence>
<protein>
    <recommendedName>
        <fullName evidence="7">PDZ domain-containing protein</fullName>
    </recommendedName>
</protein>
<dbReference type="InterPro" id="IPR005151">
    <property type="entry name" value="Tail-specific_protease"/>
</dbReference>
<dbReference type="SUPFAM" id="SSF50156">
    <property type="entry name" value="PDZ domain-like"/>
    <property type="match status" value="1"/>
</dbReference>
<dbReference type="Pfam" id="PF03572">
    <property type="entry name" value="Peptidase_S41"/>
    <property type="match status" value="1"/>
</dbReference>
<evidence type="ECO:0000256" key="3">
    <source>
        <dbReference type="ARBA" id="ARBA00022801"/>
    </source>
</evidence>
<comment type="caution">
    <text evidence="8">The sequence shown here is derived from an EMBL/GenBank/DDBJ whole genome shotgun (WGS) entry which is preliminary data.</text>
</comment>
<dbReference type="GO" id="GO:0006508">
    <property type="term" value="P:proteolysis"/>
    <property type="evidence" value="ECO:0007669"/>
    <property type="project" value="UniProtKB-KW"/>
</dbReference>
<feature type="domain" description="PDZ" evidence="7">
    <location>
        <begin position="192"/>
        <end position="283"/>
    </location>
</feature>
<dbReference type="GO" id="GO:0008236">
    <property type="term" value="F:serine-type peptidase activity"/>
    <property type="evidence" value="ECO:0007669"/>
    <property type="project" value="UniProtKB-KW"/>
</dbReference>
<dbReference type="Proteomes" id="UP001465755">
    <property type="component" value="Unassembled WGS sequence"/>
</dbReference>
<keyword evidence="3" id="KW-0378">Hydrolase</keyword>
<dbReference type="SMART" id="SM00228">
    <property type="entry name" value="PDZ"/>
    <property type="match status" value="1"/>
</dbReference>
<dbReference type="InterPro" id="IPR036034">
    <property type="entry name" value="PDZ_sf"/>
</dbReference>
<dbReference type="Gene3D" id="3.90.226.10">
    <property type="entry name" value="2-enoyl-CoA Hydratase, Chain A, domain 1"/>
    <property type="match status" value="1"/>
</dbReference>
<comment type="similarity">
    <text evidence="1">Belongs to the peptidase S41A family.</text>
</comment>
<dbReference type="Gene3D" id="2.30.42.10">
    <property type="match status" value="1"/>
</dbReference>
<dbReference type="InterPro" id="IPR001478">
    <property type="entry name" value="PDZ"/>
</dbReference>
<proteinExistence type="inferred from homology"/>
<keyword evidence="4" id="KW-0720">Serine protease</keyword>
<evidence type="ECO:0000256" key="6">
    <source>
        <dbReference type="SAM" id="SignalP"/>
    </source>
</evidence>
<dbReference type="CDD" id="cd07560">
    <property type="entry name" value="Peptidase_S41_CPP"/>
    <property type="match status" value="1"/>
</dbReference>
<dbReference type="SMART" id="SM00245">
    <property type="entry name" value="TSPc"/>
    <property type="match status" value="1"/>
</dbReference>
<dbReference type="GO" id="GO:0004175">
    <property type="term" value="F:endopeptidase activity"/>
    <property type="evidence" value="ECO:0007669"/>
    <property type="project" value="TreeGrafter"/>
</dbReference>
<evidence type="ECO:0000256" key="1">
    <source>
        <dbReference type="ARBA" id="ARBA00009179"/>
    </source>
</evidence>
<gene>
    <name evidence="8" type="ORF">WJX73_002715</name>
</gene>
<dbReference type="Gene3D" id="3.30.750.44">
    <property type="match status" value="1"/>
</dbReference>
<dbReference type="InterPro" id="IPR004447">
    <property type="entry name" value="Peptidase_S41A"/>
</dbReference>
<dbReference type="PROSITE" id="PS50106">
    <property type="entry name" value="PDZ"/>
    <property type="match status" value="1"/>
</dbReference>
<evidence type="ECO:0000259" key="7">
    <source>
        <dbReference type="PROSITE" id="PS50106"/>
    </source>
</evidence>
<accession>A0AAW1NVI1</accession>
<keyword evidence="6" id="KW-0732">Signal</keyword>
<dbReference type="SUPFAM" id="SSF52096">
    <property type="entry name" value="ClpP/crotonase"/>
    <property type="match status" value="1"/>
</dbReference>
<evidence type="ECO:0000256" key="5">
    <source>
        <dbReference type="SAM" id="MobiDB-lite"/>
    </source>
</evidence>
<evidence type="ECO:0000313" key="9">
    <source>
        <dbReference type="Proteomes" id="UP001465755"/>
    </source>
</evidence>
<dbReference type="AlphaFoldDB" id="A0AAW1NVI1"/>
<dbReference type="PANTHER" id="PTHR32060">
    <property type="entry name" value="TAIL-SPECIFIC PROTEASE"/>
    <property type="match status" value="1"/>
</dbReference>
<feature type="signal peptide" evidence="6">
    <location>
        <begin position="1"/>
        <end position="33"/>
    </location>
</feature>